<protein>
    <submittedName>
        <fullName evidence="1">(apollo) hypothetical protein</fullName>
    </submittedName>
</protein>
<sequence length="72" mass="8294">MKILSIGEGYDEKNIKAWLNCDSGDPGFLILIDEELIDDLNSKERENEEETESEDICQVAKHILLKLFECCF</sequence>
<dbReference type="EMBL" id="CAJQZP010000080">
    <property type="protein sequence ID" value="CAG4936845.1"/>
    <property type="molecule type" value="Genomic_DNA"/>
</dbReference>
<name>A0A8S3W2D0_PARAO</name>
<organism evidence="1 2">
    <name type="scientific">Parnassius apollo</name>
    <name type="common">Apollo butterfly</name>
    <name type="synonym">Papilio apollo</name>
    <dbReference type="NCBI Taxonomy" id="110799"/>
    <lineage>
        <taxon>Eukaryota</taxon>
        <taxon>Metazoa</taxon>
        <taxon>Ecdysozoa</taxon>
        <taxon>Arthropoda</taxon>
        <taxon>Hexapoda</taxon>
        <taxon>Insecta</taxon>
        <taxon>Pterygota</taxon>
        <taxon>Neoptera</taxon>
        <taxon>Endopterygota</taxon>
        <taxon>Lepidoptera</taxon>
        <taxon>Glossata</taxon>
        <taxon>Ditrysia</taxon>
        <taxon>Papilionoidea</taxon>
        <taxon>Papilionidae</taxon>
        <taxon>Parnassiinae</taxon>
        <taxon>Parnassini</taxon>
        <taxon>Parnassius</taxon>
        <taxon>Parnassius</taxon>
    </lineage>
</organism>
<dbReference type="Proteomes" id="UP000691718">
    <property type="component" value="Unassembled WGS sequence"/>
</dbReference>
<accession>A0A8S3W2D0</accession>
<dbReference type="AlphaFoldDB" id="A0A8S3W2D0"/>
<reference evidence="1" key="1">
    <citation type="submission" date="2021-04" db="EMBL/GenBank/DDBJ databases">
        <authorList>
            <person name="Tunstrom K."/>
        </authorList>
    </citation>
    <scope>NUCLEOTIDE SEQUENCE</scope>
</reference>
<keyword evidence="2" id="KW-1185">Reference proteome</keyword>
<evidence type="ECO:0000313" key="1">
    <source>
        <dbReference type="EMBL" id="CAG4936845.1"/>
    </source>
</evidence>
<proteinExistence type="predicted"/>
<evidence type="ECO:0000313" key="2">
    <source>
        <dbReference type="Proteomes" id="UP000691718"/>
    </source>
</evidence>
<comment type="caution">
    <text evidence="1">The sequence shown here is derived from an EMBL/GenBank/DDBJ whole genome shotgun (WGS) entry which is preliminary data.</text>
</comment>
<gene>
    <name evidence="1" type="ORF">PAPOLLO_LOCUS1306</name>
</gene>